<dbReference type="Proteomes" id="UP000694864">
    <property type="component" value="Chromosome 18"/>
</dbReference>
<dbReference type="InterPro" id="IPR015947">
    <property type="entry name" value="PUA-like_sf"/>
</dbReference>
<dbReference type="GeneID" id="104763021"/>
<proteinExistence type="predicted"/>
<keyword evidence="2 3" id="KW-0539">Nucleus</keyword>
<reference evidence="6" key="2">
    <citation type="submission" date="2025-08" db="UniProtKB">
        <authorList>
            <consortium name="RefSeq"/>
        </authorList>
    </citation>
    <scope>IDENTIFICATION</scope>
    <source>
        <tissue evidence="6">Leaf</tissue>
    </source>
</reference>
<dbReference type="PANTHER" id="PTHR45660:SF23">
    <property type="entry name" value="YDG DOMAIN-CONTAINING PROTEIN"/>
    <property type="match status" value="1"/>
</dbReference>
<dbReference type="SMART" id="SM00466">
    <property type="entry name" value="SRA"/>
    <property type="match status" value="1"/>
</dbReference>
<reference evidence="5" key="1">
    <citation type="journal article" date="2014" name="Nat. Commun.">
        <title>The emerging biofuel crop Camelina sativa retains a highly undifferentiated hexaploid genome structure.</title>
        <authorList>
            <person name="Kagale S."/>
            <person name="Koh C."/>
            <person name="Nixon J."/>
            <person name="Bollina V."/>
            <person name="Clarke W.E."/>
            <person name="Tuteja R."/>
            <person name="Spillane C."/>
            <person name="Robinson S.J."/>
            <person name="Links M.G."/>
            <person name="Clarke C."/>
            <person name="Higgins E.E."/>
            <person name="Huebert T."/>
            <person name="Sharpe A.G."/>
            <person name="Parkin I.A."/>
        </authorList>
    </citation>
    <scope>NUCLEOTIDE SEQUENCE [LARGE SCALE GENOMIC DNA]</scope>
    <source>
        <strain evidence="5">cv. DH55</strain>
    </source>
</reference>
<comment type="subcellular location">
    <subcellularLocation>
        <location evidence="1">Chromosome</location>
        <location evidence="1">Centromere</location>
    </subcellularLocation>
    <subcellularLocation>
        <location evidence="3">Nucleus</location>
    </subcellularLocation>
</comment>
<evidence type="ECO:0000313" key="5">
    <source>
        <dbReference type="Proteomes" id="UP000694864"/>
    </source>
</evidence>
<dbReference type="Pfam" id="PF02182">
    <property type="entry name" value="SAD_SRA"/>
    <property type="match status" value="1"/>
</dbReference>
<dbReference type="PANTHER" id="PTHR45660">
    <property type="entry name" value="HISTONE-LYSINE N-METHYLTRANSFERASE SETMAR"/>
    <property type="match status" value="1"/>
</dbReference>
<dbReference type="RefSeq" id="XP_010484747.1">
    <property type="nucleotide sequence ID" value="XM_010486445.1"/>
</dbReference>
<gene>
    <name evidence="6" type="primary">LOC104763021</name>
</gene>
<evidence type="ECO:0000256" key="2">
    <source>
        <dbReference type="ARBA" id="ARBA00023242"/>
    </source>
</evidence>
<sequence>FKVSPLLIRRNVSSVRDFPQFIVKNERSKIGSDRVALISETKEDLDGHEDSNRVGVSHHNYHGPNEAESFDLIMKKAGFNVAGNGKNPPAKRNVPLLFESKVKLLSEEEGIRLMASHVNFQNKRRLHFGNFHKDPLVARIVPKYKYSPAKKNLCNATTLRPRANDVHKHGYSPAKKKLSNAVAVRLRVDAYKPTQHKDERQLNQLRLIPTIQQNQIFKYLSPREKVHKVLRHFKLMFDELDCDNAIRRGESKTAKSRIHYQTRTILIEMGMQVNCQKMIGPILGVEVGDKFQFKAELSVIGLHFDIMGGIDYMKKGTMELATCIVSSEGNDYDDRFVNGVMIYCGQGGNVKNRDQKAIKDQKLVGGNLALVNNIKEKTPVRVILGKKRLDHRGKDYVYDGLYMVDKYWEEKRPQGNTIFKFKLSIIVRSAFNRLLKC</sequence>
<evidence type="ECO:0000256" key="3">
    <source>
        <dbReference type="PROSITE-ProRule" id="PRU00358"/>
    </source>
</evidence>
<protein>
    <submittedName>
        <fullName evidence="6">YDG domain-containing protein At5g47160-like</fullName>
    </submittedName>
</protein>
<feature type="non-terminal residue" evidence="6">
    <location>
        <position position="1"/>
    </location>
</feature>
<dbReference type="Gene3D" id="2.30.280.10">
    <property type="entry name" value="SRA-YDG"/>
    <property type="match status" value="1"/>
</dbReference>
<keyword evidence="5" id="KW-1185">Reference proteome</keyword>
<evidence type="ECO:0000259" key="4">
    <source>
        <dbReference type="PROSITE" id="PS51015"/>
    </source>
</evidence>
<evidence type="ECO:0000256" key="1">
    <source>
        <dbReference type="ARBA" id="ARBA00004584"/>
    </source>
</evidence>
<name>A0ABM0XEJ2_CAMSA</name>
<dbReference type="InterPro" id="IPR003105">
    <property type="entry name" value="SRA_YDG"/>
</dbReference>
<dbReference type="SUPFAM" id="SSF88697">
    <property type="entry name" value="PUA domain-like"/>
    <property type="match status" value="1"/>
</dbReference>
<evidence type="ECO:0000313" key="6">
    <source>
        <dbReference type="RefSeq" id="XP_010484747.1"/>
    </source>
</evidence>
<organism evidence="5 6">
    <name type="scientific">Camelina sativa</name>
    <name type="common">False flax</name>
    <name type="synonym">Myagrum sativum</name>
    <dbReference type="NCBI Taxonomy" id="90675"/>
    <lineage>
        <taxon>Eukaryota</taxon>
        <taxon>Viridiplantae</taxon>
        <taxon>Streptophyta</taxon>
        <taxon>Embryophyta</taxon>
        <taxon>Tracheophyta</taxon>
        <taxon>Spermatophyta</taxon>
        <taxon>Magnoliopsida</taxon>
        <taxon>eudicotyledons</taxon>
        <taxon>Gunneridae</taxon>
        <taxon>Pentapetalae</taxon>
        <taxon>rosids</taxon>
        <taxon>malvids</taxon>
        <taxon>Brassicales</taxon>
        <taxon>Brassicaceae</taxon>
        <taxon>Camelineae</taxon>
        <taxon>Camelina</taxon>
    </lineage>
</organism>
<dbReference type="InterPro" id="IPR051357">
    <property type="entry name" value="H3K9_HMTase_SUVAR3-9"/>
</dbReference>
<dbReference type="InterPro" id="IPR036987">
    <property type="entry name" value="SRA-YDG_sf"/>
</dbReference>
<dbReference type="PROSITE" id="PS51015">
    <property type="entry name" value="YDG"/>
    <property type="match status" value="1"/>
</dbReference>
<feature type="domain" description="YDG" evidence="4">
    <location>
        <begin position="280"/>
        <end position="425"/>
    </location>
</feature>
<accession>A0ABM0XEJ2</accession>